<dbReference type="Gene3D" id="3.30.40.190">
    <property type="match status" value="1"/>
</dbReference>
<dbReference type="InterPro" id="IPR031875">
    <property type="entry name" value="RecA_dep_nuc"/>
</dbReference>
<proteinExistence type="predicted"/>
<sequence>MNQATKKHYGEIANLGCILCQFLQYGPTPCEIHHIRRFGGRRDSAPVIGLCPEHHRGNTGVHGLGHKGFEKRYGVSEHDLLELTDQALKQTL</sequence>
<dbReference type="Pfam" id="PF16786">
    <property type="entry name" value="RecA_dep_nuc"/>
    <property type="match status" value="1"/>
</dbReference>
<gene>
    <name evidence="1" type="ORF">UFOVP79_5</name>
</gene>
<reference evidence="1" key="1">
    <citation type="submission" date="2020-04" db="EMBL/GenBank/DDBJ databases">
        <authorList>
            <person name="Chiriac C."/>
            <person name="Salcher M."/>
            <person name="Ghai R."/>
            <person name="Kavagutti S V."/>
        </authorList>
    </citation>
    <scope>NUCLEOTIDE SEQUENCE</scope>
</reference>
<name>A0A6J5KZ44_9CAUD</name>
<accession>A0A6J5KZ44</accession>
<protein>
    <submittedName>
        <fullName evidence="1">Recombination enhancement, RecA-dependent nuclease</fullName>
    </submittedName>
</protein>
<evidence type="ECO:0000313" key="1">
    <source>
        <dbReference type="EMBL" id="CAB4126592.1"/>
    </source>
</evidence>
<dbReference type="EMBL" id="LR796207">
    <property type="protein sequence ID" value="CAB4126592.1"/>
    <property type="molecule type" value="Genomic_DNA"/>
</dbReference>
<organism evidence="1">
    <name type="scientific">uncultured Caudovirales phage</name>
    <dbReference type="NCBI Taxonomy" id="2100421"/>
    <lineage>
        <taxon>Viruses</taxon>
        <taxon>Duplodnaviria</taxon>
        <taxon>Heunggongvirae</taxon>
        <taxon>Uroviricota</taxon>
        <taxon>Caudoviricetes</taxon>
        <taxon>Peduoviridae</taxon>
        <taxon>Maltschvirus</taxon>
        <taxon>Maltschvirus maltsch</taxon>
    </lineage>
</organism>